<protein>
    <submittedName>
        <fullName evidence="3">Uncharacterized protein</fullName>
    </submittedName>
</protein>
<keyword evidence="1" id="KW-0175">Coiled coil</keyword>
<feature type="coiled-coil region" evidence="1">
    <location>
        <begin position="437"/>
        <end position="485"/>
    </location>
</feature>
<feature type="region of interest" description="Disordered" evidence="2">
    <location>
        <begin position="359"/>
        <end position="420"/>
    </location>
</feature>
<evidence type="ECO:0000313" key="4">
    <source>
        <dbReference type="Proteomes" id="UP000785679"/>
    </source>
</evidence>
<organism evidence="3 4">
    <name type="scientific">Halteria grandinella</name>
    <dbReference type="NCBI Taxonomy" id="5974"/>
    <lineage>
        <taxon>Eukaryota</taxon>
        <taxon>Sar</taxon>
        <taxon>Alveolata</taxon>
        <taxon>Ciliophora</taxon>
        <taxon>Intramacronucleata</taxon>
        <taxon>Spirotrichea</taxon>
        <taxon>Stichotrichia</taxon>
        <taxon>Sporadotrichida</taxon>
        <taxon>Halteriidae</taxon>
        <taxon>Halteria</taxon>
    </lineage>
</organism>
<accession>A0A8J8NDZ1</accession>
<sequence length="516" mass="59182">MASRYEINYIMKKSNPFNNSTGGSSQRQPTSQRSATSAKHQLKASKLISTNKSDHYRNEIISHQGVNGGMLAYQQQQQLPIDRIESAHQQLSHDQSFDWKNQVLDIRRLQPQQDPQLEMSNPPPAYFMHEEHQMILSGNQTPQYAYVDYSLEGGEQHIFYPQTLGAKKPRIQNEFIGFFQDKMSIDQKNRDTNERMETSFDCQIQSTVEELSYPMTPNDLEQSPDTIQEIGQRYLDGQGAQISPEEYKSARSLSSPYQNLQAYQKTNDQPLLVTNVTPQFIVRSSSSFSINADQKGFRSNPAPHHIGNSHSAATLFDFRSIQPPPSSSGLERRSFNSYSTNEHGLMHNYNVSVLESIPQSARQNSSTKKKKKRITSANRKRNHAIQQRPPGQSQGGSISNTTHRKNTQSLHMNSQQSRQERFTQNTVIEYDGQSDMLALFQQEIHNLRKQNAQLRQDKSKMNQKIETLVKEVSSLKALNKKTEQLRMREREYSSSLEQQIDRMNKVAHKKATNKQV</sequence>
<gene>
    <name evidence="3" type="ORF">FGO68_gene11347</name>
</gene>
<feature type="compositionally biased region" description="Low complexity" evidence="2">
    <location>
        <begin position="385"/>
        <end position="399"/>
    </location>
</feature>
<reference evidence="3" key="1">
    <citation type="submission" date="2019-06" db="EMBL/GenBank/DDBJ databases">
        <authorList>
            <person name="Zheng W."/>
        </authorList>
    </citation>
    <scope>NUCLEOTIDE SEQUENCE</scope>
    <source>
        <strain evidence="3">QDHG01</strain>
    </source>
</reference>
<feature type="compositionally biased region" description="Basic residues" evidence="2">
    <location>
        <begin position="505"/>
        <end position="516"/>
    </location>
</feature>
<dbReference type="AlphaFoldDB" id="A0A8J8NDZ1"/>
<evidence type="ECO:0000256" key="1">
    <source>
        <dbReference type="SAM" id="Coils"/>
    </source>
</evidence>
<feature type="region of interest" description="Disordered" evidence="2">
    <location>
        <begin position="485"/>
        <end position="516"/>
    </location>
</feature>
<dbReference type="Proteomes" id="UP000785679">
    <property type="component" value="Unassembled WGS sequence"/>
</dbReference>
<feature type="region of interest" description="Disordered" evidence="2">
    <location>
        <begin position="13"/>
        <end position="43"/>
    </location>
</feature>
<keyword evidence="4" id="KW-1185">Reference proteome</keyword>
<feature type="compositionally biased region" description="Basic residues" evidence="2">
    <location>
        <begin position="367"/>
        <end position="383"/>
    </location>
</feature>
<name>A0A8J8NDZ1_HALGN</name>
<proteinExistence type="predicted"/>
<dbReference type="EMBL" id="RRYP01019418">
    <property type="protein sequence ID" value="TNV73253.1"/>
    <property type="molecule type" value="Genomic_DNA"/>
</dbReference>
<evidence type="ECO:0000256" key="2">
    <source>
        <dbReference type="SAM" id="MobiDB-lite"/>
    </source>
</evidence>
<feature type="compositionally biased region" description="Polar residues" evidence="2">
    <location>
        <begin position="15"/>
        <end position="39"/>
    </location>
</feature>
<evidence type="ECO:0000313" key="3">
    <source>
        <dbReference type="EMBL" id="TNV73253.1"/>
    </source>
</evidence>
<comment type="caution">
    <text evidence="3">The sequence shown here is derived from an EMBL/GenBank/DDBJ whole genome shotgun (WGS) entry which is preliminary data.</text>
</comment>
<feature type="compositionally biased region" description="Polar residues" evidence="2">
    <location>
        <begin position="407"/>
        <end position="420"/>
    </location>
</feature>